<keyword evidence="9 11" id="KW-0472">Membrane</keyword>
<dbReference type="PANTHER" id="PTHR30341:SF0">
    <property type="entry name" value="NA(+)_H(+) ANTIPORTER NHAA"/>
    <property type="match status" value="1"/>
</dbReference>
<evidence type="ECO:0000256" key="1">
    <source>
        <dbReference type="ARBA" id="ARBA00004429"/>
    </source>
</evidence>
<evidence type="ECO:0000313" key="14">
    <source>
        <dbReference type="Proteomes" id="UP001500711"/>
    </source>
</evidence>
<evidence type="ECO:0000256" key="3">
    <source>
        <dbReference type="ARBA" id="ARBA00022449"/>
    </source>
</evidence>
<keyword evidence="5 11" id="KW-0812">Transmembrane</keyword>
<evidence type="ECO:0000256" key="2">
    <source>
        <dbReference type="ARBA" id="ARBA00022448"/>
    </source>
</evidence>
<keyword evidence="10 11" id="KW-0739">Sodium transport</keyword>
<feature type="transmembrane region" description="Helical" evidence="11">
    <location>
        <begin position="168"/>
        <end position="188"/>
    </location>
</feature>
<evidence type="ECO:0000256" key="8">
    <source>
        <dbReference type="ARBA" id="ARBA00023065"/>
    </source>
</evidence>
<feature type="transmembrane region" description="Helical" evidence="11">
    <location>
        <begin position="140"/>
        <end position="161"/>
    </location>
</feature>
<keyword evidence="14" id="KW-1185">Reference proteome</keyword>
<dbReference type="RefSeq" id="WP_346136752.1">
    <property type="nucleotide sequence ID" value="NZ_BAABBE010000050.1"/>
</dbReference>
<keyword evidence="6 11" id="KW-1133">Transmembrane helix</keyword>
<protein>
    <recommendedName>
        <fullName evidence="11">Na(+)/H(+) antiporter NhaA</fullName>
    </recommendedName>
    <alternativeName>
        <fullName evidence="11">Sodium/proton antiporter NhaA</fullName>
    </alternativeName>
</protein>
<dbReference type="NCBIfam" id="TIGR00773">
    <property type="entry name" value="NhaA"/>
    <property type="match status" value="1"/>
</dbReference>
<dbReference type="PANTHER" id="PTHR30341">
    <property type="entry name" value="SODIUM ION/PROTON ANTIPORTER NHAA-RELATED"/>
    <property type="match status" value="1"/>
</dbReference>
<feature type="transmembrane region" description="Helical" evidence="11">
    <location>
        <begin position="194"/>
        <end position="211"/>
    </location>
</feature>
<comment type="function">
    <text evidence="11">Na(+)/H(+) antiporter that extrudes sodium in exchange for external protons.</text>
</comment>
<keyword evidence="4 11" id="KW-1003">Cell membrane</keyword>
<dbReference type="Proteomes" id="UP001500711">
    <property type="component" value="Unassembled WGS sequence"/>
</dbReference>
<comment type="caution">
    <text evidence="13">The sequence shown here is derived from an EMBL/GenBank/DDBJ whole genome shotgun (WGS) entry which is preliminary data.</text>
</comment>
<evidence type="ECO:0000256" key="6">
    <source>
        <dbReference type="ARBA" id="ARBA00022989"/>
    </source>
</evidence>
<evidence type="ECO:0000256" key="10">
    <source>
        <dbReference type="ARBA" id="ARBA00023201"/>
    </source>
</evidence>
<dbReference type="HAMAP" id="MF_01844">
    <property type="entry name" value="NhaA"/>
    <property type="match status" value="1"/>
</dbReference>
<comment type="catalytic activity">
    <reaction evidence="11">
        <text>Na(+)(in) + 2 H(+)(out) = Na(+)(out) + 2 H(+)(in)</text>
        <dbReference type="Rhea" id="RHEA:29251"/>
        <dbReference type="ChEBI" id="CHEBI:15378"/>
        <dbReference type="ChEBI" id="CHEBI:29101"/>
    </reaction>
</comment>
<keyword evidence="3 11" id="KW-0050">Antiport</keyword>
<feature type="region of interest" description="Disordered" evidence="12">
    <location>
        <begin position="409"/>
        <end position="443"/>
    </location>
</feature>
<keyword evidence="8 11" id="KW-0406">Ion transport</keyword>
<feature type="transmembrane region" description="Helical" evidence="11">
    <location>
        <begin position="305"/>
        <end position="329"/>
    </location>
</feature>
<sequence length="443" mass="47185">MEPVKTRLFSRGSWPETRRIADLLRLETVGGVIMLIAALVGLVWANSPWAPVYEMLRSVEIGPESLHLRLSLAEWASDGLLVIFFFVAGLELKREFVAGDLRDPRRAAVPIAAAFGGVLVPALIYTAINLGGGPELSGWAIPTATDIAFALAVLAVIGRCLPSALRTFLLTLAVVDDLIAIVIIALFYTDDLALLPLLLMFVPLALFTVLVQRRVRSWWLLIPLAVATWALMHASGVHATVAGVLLGFAVPVIRKSGEGPGLAEIFQHRWQPLSTGVAVPIFAFFAAGVSIGGLSGFVTSLTDSVTLGIVLGLLLGKPIGITAATWLIARFTKADLDDDLSWIDVVGLSILAGIGFTVSLLVSELSFGEGSADYSNAKVAVLLGSVLSALVATVILRMRNTVYRRIHEEETRDADNDGIPDVHQQTAPTASGATTENRGPTDS</sequence>
<dbReference type="Pfam" id="PF06965">
    <property type="entry name" value="Na_H_antiport_1"/>
    <property type="match status" value="1"/>
</dbReference>
<evidence type="ECO:0000313" key="13">
    <source>
        <dbReference type="EMBL" id="GAA3685376.1"/>
    </source>
</evidence>
<evidence type="ECO:0000256" key="12">
    <source>
        <dbReference type="SAM" id="MobiDB-lite"/>
    </source>
</evidence>
<proteinExistence type="inferred from homology"/>
<accession>A0ABP7CEL8</accession>
<organism evidence="13 14">
    <name type="scientific">Lentzea roselyniae</name>
    <dbReference type="NCBI Taxonomy" id="531940"/>
    <lineage>
        <taxon>Bacteria</taxon>
        <taxon>Bacillati</taxon>
        <taxon>Actinomycetota</taxon>
        <taxon>Actinomycetes</taxon>
        <taxon>Pseudonocardiales</taxon>
        <taxon>Pseudonocardiaceae</taxon>
        <taxon>Lentzea</taxon>
    </lineage>
</organism>
<gene>
    <name evidence="13" type="primary">nhaA_3</name>
    <name evidence="11" type="synonym">nhaA</name>
    <name evidence="13" type="ORF">GCM10022267_85220</name>
</gene>
<evidence type="ECO:0000256" key="7">
    <source>
        <dbReference type="ARBA" id="ARBA00023053"/>
    </source>
</evidence>
<feature type="transmembrane region" description="Helical" evidence="11">
    <location>
        <begin position="341"/>
        <end position="362"/>
    </location>
</feature>
<dbReference type="Gene3D" id="1.20.1530.10">
    <property type="entry name" value="Na+/H+ antiporter like domain"/>
    <property type="match status" value="1"/>
</dbReference>
<feature type="transmembrane region" description="Helical" evidence="11">
    <location>
        <begin position="277"/>
        <end position="299"/>
    </location>
</feature>
<dbReference type="InterPro" id="IPR004670">
    <property type="entry name" value="NhaA"/>
</dbReference>
<comment type="similarity">
    <text evidence="11">Belongs to the NhaA Na(+)/H(+) (TC 2.A.33) antiporter family.</text>
</comment>
<keyword evidence="7 11" id="KW-0915">Sodium</keyword>
<feature type="transmembrane region" description="Helical" evidence="11">
    <location>
        <begin position="374"/>
        <end position="396"/>
    </location>
</feature>
<feature type="transmembrane region" description="Helical" evidence="11">
    <location>
        <begin position="218"/>
        <end position="234"/>
    </location>
</feature>
<feature type="transmembrane region" description="Helical" evidence="11">
    <location>
        <begin position="66"/>
        <end position="87"/>
    </location>
</feature>
<feature type="transmembrane region" description="Helical" evidence="11">
    <location>
        <begin position="28"/>
        <end position="46"/>
    </location>
</feature>
<feature type="transmembrane region" description="Helical" evidence="11">
    <location>
        <begin position="107"/>
        <end position="128"/>
    </location>
</feature>
<name>A0ABP7CEL8_9PSEU</name>
<evidence type="ECO:0000256" key="5">
    <source>
        <dbReference type="ARBA" id="ARBA00022692"/>
    </source>
</evidence>
<dbReference type="EMBL" id="BAABBE010000050">
    <property type="protein sequence ID" value="GAA3685376.1"/>
    <property type="molecule type" value="Genomic_DNA"/>
</dbReference>
<evidence type="ECO:0000256" key="9">
    <source>
        <dbReference type="ARBA" id="ARBA00023136"/>
    </source>
</evidence>
<dbReference type="InterPro" id="IPR023171">
    <property type="entry name" value="Na/H_antiporter_dom_sf"/>
</dbReference>
<feature type="compositionally biased region" description="Polar residues" evidence="12">
    <location>
        <begin position="423"/>
        <end position="443"/>
    </location>
</feature>
<keyword evidence="2 11" id="KW-0813">Transport</keyword>
<comment type="subcellular location">
    <subcellularLocation>
        <location evidence="1">Cell inner membrane</location>
        <topology evidence="1">Multi-pass membrane protein</topology>
    </subcellularLocation>
    <subcellularLocation>
        <location evidence="11">Cell membrane</location>
        <topology evidence="11">Multi-pass membrane protein</topology>
    </subcellularLocation>
</comment>
<evidence type="ECO:0000256" key="4">
    <source>
        <dbReference type="ARBA" id="ARBA00022475"/>
    </source>
</evidence>
<evidence type="ECO:0000256" key="11">
    <source>
        <dbReference type="HAMAP-Rule" id="MF_01844"/>
    </source>
</evidence>
<reference evidence="14" key="1">
    <citation type="journal article" date="2019" name="Int. J. Syst. Evol. Microbiol.">
        <title>The Global Catalogue of Microorganisms (GCM) 10K type strain sequencing project: providing services to taxonomists for standard genome sequencing and annotation.</title>
        <authorList>
            <consortium name="The Broad Institute Genomics Platform"/>
            <consortium name="The Broad Institute Genome Sequencing Center for Infectious Disease"/>
            <person name="Wu L."/>
            <person name="Ma J."/>
        </authorList>
    </citation>
    <scope>NUCLEOTIDE SEQUENCE [LARGE SCALE GENOMIC DNA]</scope>
    <source>
        <strain evidence="14">JCM 17494</strain>
    </source>
</reference>